<evidence type="ECO:0000259" key="10">
    <source>
        <dbReference type="PROSITE" id="PS50928"/>
    </source>
</evidence>
<dbReference type="SUPFAM" id="SSF161098">
    <property type="entry name" value="MetI-like"/>
    <property type="match status" value="1"/>
</dbReference>
<keyword evidence="8 9" id="KW-0472">Membrane</keyword>
<comment type="caution">
    <text evidence="11">The sequence shown here is derived from an EMBL/GenBank/DDBJ whole genome shotgun (WGS) entry which is preliminary data.</text>
</comment>
<keyword evidence="6" id="KW-0029">Amino-acid transport</keyword>
<dbReference type="CDD" id="cd06261">
    <property type="entry name" value="TM_PBP2"/>
    <property type="match status" value="1"/>
</dbReference>
<evidence type="ECO:0000256" key="2">
    <source>
        <dbReference type="ARBA" id="ARBA00010072"/>
    </source>
</evidence>
<dbReference type="AlphaFoldDB" id="A0A921I0A6"/>
<dbReference type="Proteomes" id="UP000769156">
    <property type="component" value="Unassembled WGS sequence"/>
</dbReference>
<dbReference type="FunFam" id="1.10.3720.10:FF:000033">
    <property type="entry name" value="Polar amino acid ABC transporter permease"/>
    <property type="match status" value="1"/>
</dbReference>
<dbReference type="GO" id="GO:0006865">
    <property type="term" value="P:amino acid transport"/>
    <property type="evidence" value="ECO:0007669"/>
    <property type="project" value="UniProtKB-KW"/>
</dbReference>
<keyword evidence="5 9" id="KW-0812">Transmembrane</keyword>
<evidence type="ECO:0000256" key="6">
    <source>
        <dbReference type="ARBA" id="ARBA00022970"/>
    </source>
</evidence>
<feature type="transmembrane region" description="Helical" evidence="9">
    <location>
        <begin position="62"/>
        <end position="90"/>
    </location>
</feature>
<evidence type="ECO:0000256" key="5">
    <source>
        <dbReference type="ARBA" id="ARBA00022692"/>
    </source>
</evidence>
<dbReference type="RefSeq" id="WP_226394375.1">
    <property type="nucleotide sequence ID" value="NZ_CALKQL010000011.1"/>
</dbReference>
<evidence type="ECO:0000256" key="4">
    <source>
        <dbReference type="ARBA" id="ARBA00022475"/>
    </source>
</evidence>
<feature type="transmembrane region" description="Helical" evidence="9">
    <location>
        <begin position="197"/>
        <end position="218"/>
    </location>
</feature>
<dbReference type="InterPro" id="IPR043429">
    <property type="entry name" value="ArtM/GltK/GlnP/TcyL/YhdX-like"/>
</dbReference>
<reference evidence="11" key="1">
    <citation type="journal article" date="2021" name="PeerJ">
        <title>Extensive microbial diversity within the chicken gut microbiome revealed by metagenomics and culture.</title>
        <authorList>
            <person name="Gilroy R."/>
            <person name="Ravi A."/>
            <person name="Getino M."/>
            <person name="Pursley I."/>
            <person name="Horton D.L."/>
            <person name="Alikhan N.F."/>
            <person name="Baker D."/>
            <person name="Gharbi K."/>
            <person name="Hall N."/>
            <person name="Watson M."/>
            <person name="Adriaenssens E.M."/>
            <person name="Foster-Nyarko E."/>
            <person name="Jarju S."/>
            <person name="Secka A."/>
            <person name="Antonio M."/>
            <person name="Oren A."/>
            <person name="Chaudhuri R.R."/>
            <person name="La Ragione R."/>
            <person name="Hildebrand F."/>
            <person name="Pallen M.J."/>
        </authorList>
    </citation>
    <scope>NUCLEOTIDE SEQUENCE</scope>
    <source>
        <strain evidence="11">ChiSjej5B23-16112</strain>
    </source>
</reference>
<sequence>MLQDLQSKFINNFITDNRWQYLTDGLIVTLQITLCAVIVGIVLGFLVGMVRATHDRTGKMKILNAICQIYLTVIRGTPVVVQLMLIYYGIFASATVNKVAVAVMAFGINSGAYVAEIFRSGIMSIDNGQFEAGRSLGFNYRQTMIYIVMPQAFKNVLPALGNEFISLLKETSVSGYIALQDLTKGGDIIRSRTYDAFMPLIAVALIYLIVVLIFSKLVSLLERRLRNSDH</sequence>
<dbReference type="NCBIfam" id="TIGR01726">
    <property type="entry name" value="HEQRo_perm_3TM"/>
    <property type="match status" value="1"/>
</dbReference>
<dbReference type="InterPro" id="IPR000515">
    <property type="entry name" value="MetI-like"/>
</dbReference>
<dbReference type="PANTHER" id="PTHR30614:SF20">
    <property type="entry name" value="GLUTAMINE TRANSPORT SYSTEM PERMEASE PROTEIN GLNP"/>
    <property type="match status" value="1"/>
</dbReference>
<dbReference type="GO" id="GO:0043190">
    <property type="term" value="C:ATP-binding cassette (ABC) transporter complex"/>
    <property type="evidence" value="ECO:0007669"/>
    <property type="project" value="InterPro"/>
</dbReference>
<evidence type="ECO:0000313" key="11">
    <source>
        <dbReference type="EMBL" id="HJF94474.1"/>
    </source>
</evidence>
<dbReference type="Gene3D" id="1.10.3720.10">
    <property type="entry name" value="MetI-like"/>
    <property type="match status" value="1"/>
</dbReference>
<organism evidence="11 12">
    <name type="scientific">Lachnoclostridium phocaeense</name>
    <dbReference type="NCBI Taxonomy" id="1871021"/>
    <lineage>
        <taxon>Bacteria</taxon>
        <taxon>Bacillati</taxon>
        <taxon>Bacillota</taxon>
        <taxon>Clostridia</taxon>
        <taxon>Lachnospirales</taxon>
        <taxon>Lachnospiraceae</taxon>
    </lineage>
</organism>
<reference evidence="11" key="2">
    <citation type="submission" date="2021-09" db="EMBL/GenBank/DDBJ databases">
        <authorList>
            <person name="Gilroy R."/>
        </authorList>
    </citation>
    <scope>NUCLEOTIDE SEQUENCE</scope>
    <source>
        <strain evidence="11">ChiSjej5B23-16112</strain>
    </source>
</reference>
<feature type="domain" description="ABC transmembrane type-1" evidence="10">
    <location>
        <begin position="26"/>
        <end position="218"/>
    </location>
</feature>
<evidence type="ECO:0000256" key="1">
    <source>
        <dbReference type="ARBA" id="ARBA00004651"/>
    </source>
</evidence>
<dbReference type="InterPro" id="IPR035906">
    <property type="entry name" value="MetI-like_sf"/>
</dbReference>
<keyword evidence="4" id="KW-1003">Cell membrane</keyword>
<dbReference type="PROSITE" id="PS50928">
    <property type="entry name" value="ABC_TM1"/>
    <property type="match status" value="1"/>
</dbReference>
<proteinExistence type="inferred from homology"/>
<dbReference type="EMBL" id="DYVY01000107">
    <property type="protein sequence ID" value="HJF94474.1"/>
    <property type="molecule type" value="Genomic_DNA"/>
</dbReference>
<protein>
    <submittedName>
        <fullName evidence="11">Amino acid ABC transporter permease</fullName>
    </submittedName>
</protein>
<evidence type="ECO:0000256" key="8">
    <source>
        <dbReference type="ARBA" id="ARBA00023136"/>
    </source>
</evidence>
<feature type="transmembrane region" description="Helical" evidence="9">
    <location>
        <begin position="26"/>
        <end position="50"/>
    </location>
</feature>
<gene>
    <name evidence="11" type="ORF">K8V82_06750</name>
</gene>
<dbReference type="InterPro" id="IPR010065">
    <property type="entry name" value="AA_ABC_transptr_permease_3TM"/>
</dbReference>
<evidence type="ECO:0000256" key="9">
    <source>
        <dbReference type="RuleBase" id="RU363032"/>
    </source>
</evidence>
<dbReference type="PANTHER" id="PTHR30614">
    <property type="entry name" value="MEMBRANE COMPONENT OF AMINO ACID ABC TRANSPORTER"/>
    <property type="match status" value="1"/>
</dbReference>
<evidence type="ECO:0000256" key="7">
    <source>
        <dbReference type="ARBA" id="ARBA00022989"/>
    </source>
</evidence>
<keyword evidence="7 9" id="KW-1133">Transmembrane helix</keyword>
<evidence type="ECO:0000313" key="12">
    <source>
        <dbReference type="Proteomes" id="UP000769156"/>
    </source>
</evidence>
<keyword evidence="3 9" id="KW-0813">Transport</keyword>
<comment type="subcellular location">
    <subcellularLocation>
        <location evidence="1 9">Cell membrane</location>
        <topology evidence="1 9">Multi-pass membrane protein</topology>
    </subcellularLocation>
</comment>
<name>A0A921I0A6_9FIRM</name>
<evidence type="ECO:0000256" key="3">
    <source>
        <dbReference type="ARBA" id="ARBA00022448"/>
    </source>
</evidence>
<dbReference type="GO" id="GO:0022857">
    <property type="term" value="F:transmembrane transporter activity"/>
    <property type="evidence" value="ECO:0007669"/>
    <property type="project" value="InterPro"/>
</dbReference>
<accession>A0A921I0A6</accession>
<comment type="similarity">
    <text evidence="2">Belongs to the binding-protein-dependent transport system permease family. HisMQ subfamily.</text>
</comment>
<dbReference type="Pfam" id="PF00528">
    <property type="entry name" value="BPD_transp_1"/>
    <property type="match status" value="1"/>
</dbReference>